<dbReference type="PANTHER" id="PTHR24421:SF10">
    <property type="entry name" value="NITRATE_NITRITE SENSOR PROTEIN NARQ"/>
    <property type="match status" value="1"/>
</dbReference>
<feature type="transmembrane region" description="Helical" evidence="9">
    <location>
        <begin position="99"/>
        <end position="117"/>
    </location>
</feature>
<dbReference type="RefSeq" id="WP_378585783.1">
    <property type="nucleotide sequence ID" value="NZ_JBHSKD010000002.1"/>
</dbReference>
<feature type="transmembrane region" description="Helical" evidence="9">
    <location>
        <begin position="123"/>
        <end position="142"/>
    </location>
</feature>
<dbReference type="CDD" id="cd16917">
    <property type="entry name" value="HATPase_UhpB-NarQ-NarX-like"/>
    <property type="match status" value="1"/>
</dbReference>
<keyword evidence="3" id="KW-0597">Phosphoprotein</keyword>
<evidence type="ECO:0000256" key="5">
    <source>
        <dbReference type="ARBA" id="ARBA00022741"/>
    </source>
</evidence>
<protein>
    <recommendedName>
        <fullName evidence="2">histidine kinase</fullName>
        <ecNumber evidence="2">2.7.13.3</ecNumber>
    </recommendedName>
</protein>
<keyword evidence="9" id="KW-0472">Membrane</keyword>
<evidence type="ECO:0000313" key="11">
    <source>
        <dbReference type="EMBL" id="MFC5175277.1"/>
    </source>
</evidence>
<evidence type="ECO:0000313" key="12">
    <source>
        <dbReference type="Proteomes" id="UP001596087"/>
    </source>
</evidence>
<keyword evidence="12" id="KW-1185">Reference proteome</keyword>
<sequence length="367" mass="38025">MDLLDRLRTTWLDAGLAVAFTVAGLLQTALLPLAAPALAVLYVVGSTLPVAWRRTFPVESSLVMAAFWLIPLEGYPVLGFVVVILQFYALGNRGEPDRAVVGATLVAALLSVAGTLLGPEAPVAAIGAGLVVLAPAVAGRAVRHQQRQNQALVSLTRELAEERSRAEAAAVGAERARIAQELHDVVGHEVTLIAIQAEAAAAALRLDPARAAEPVEAIRSTAHQTLTEIRAVLGVLAPEGEGAGPEGLAALVDRARDAGIAGTLSVTGTPPPDQAPVALAVNRIVRECLTNAGRHAPGAPVDLQVDWSPEAVRVRAVNPAPGRRRVAPGRGLTGMRHRAELLGGTFEVATTSGLFDVRVCIPVAVGA</sequence>
<keyword evidence="6 11" id="KW-0418">Kinase</keyword>
<keyword evidence="9" id="KW-0812">Transmembrane</keyword>
<evidence type="ECO:0000256" key="7">
    <source>
        <dbReference type="ARBA" id="ARBA00022840"/>
    </source>
</evidence>
<dbReference type="InterPro" id="IPR050482">
    <property type="entry name" value="Sensor_HK_TwoCompSys"/>
</dbReference>
<keyword evidence="5" id="KW-0547">Nucleotide-binding</keyword>
<dbReference type="Proteomes" id="UP001596087">
    <property type="component" value="Unassembled WGS sequence"/>
</dbReference>
<organism evidence="11 12">
    <name type="scientific">Nocardioides taihuensis</name>
    <dbReference type="NCBI Taxonomy" id="1835606"/>
    <lineage>
        <taxon>Bacteria</taxon>
        <taxon>Bacillati</taxon>
        <taxon>Actinomycetota</taxon>
        <taxon>Actinomycetes</taxon>
        <taxon>Propionibacteriales</taxon>
        <taxon>Nocardioidaceae</taxon>
        <taxon>Nocardioides</taxon>
    </lineage>
</organism>
<feature type="transmembrane region" description="Helical" evidence="9">
    <location>
        <begin position="12"/>
        <end position="45"/>
    </location>
</feature>
<dbReference type="InterPro" id="IPR011712">
    <property type="entry name" value="Sig_transdc_His_kin_sub3_dim/P"/>
</dbReference>
<evidence type="ECO:0000256" key="3">
    <source>
        <dbReference type="ARBA" id="ARBA00022553"/>
    </source>
</evidence>
<dbReference type="EMBL" id="JBHSKD010000002">
    <property type="protein sequence ID" value="MFC5175277.1"/>
    <property type="molecule type" value="Genomic_DNA"/>
</dbReference>
<dbReference type="InterPro" id="IPR036890">
    <property type="entry name" value="HATPase_C_sf"/>
</dbReference>
<proteinExistence type="predicted"/>
<feature type="domain" description="Signal transduction histidine kinase subgroup 3 dimerisation and phosphoacceptor" evidence="10">
    <location>
        <begin position="174"/>
        <end position="240"/>
    </location>
</feature>
<evidence type="ECO:0000256" key="8">
    <source>
        <dbReference type="ARBA" id="ARBA00023012"/>
    </source>
</evidence>
<keyword evidence="4" id="KW-0808">Transferase</keyword>
<dbReference type="Gene3D" id="3.30.565.10">
    <property type="entry name" value="Histidine kinase-like ATPase, C-terminal domain"/>
    <property type="match status" value="1"/>
</dbReference>
<evidence type="ECO:0000256" key="4">
    <source>
        <dbReference type="ARBA" id="ARBA00022679"/>
    </source>
</evidence>
<reference evidence="12" key="1">
    <citation type="journal article" date="2019" name="Int. J. Syst. Evol. Microbiol.">
        <title>The Global Catalogue of Microorganisms (GCM) 10K type strain sequencing project: providing services to taxonomists for standard genome sequencing and annotation.</title>
        <authorList>
            <consortium name="The Broad Institute Genomics Platform"/>
            <consortium name="The Broad Institute Genome Sequencing Center for Infectious Disease"/>
            <person name="Wu L."/>
            <person name="Ma J."/>
        </authorList>
    </citation>
    <scope>NUCLEOTIDE SEQUENCE [LARGE SCALE GENOMIC DNA]</scope>
    <source>
        <strain evidence="12">DFY41</strain>
    </source>
</reference>
<evidence type="ECO:0000256" key="6">
    <source>
        <dbReference type="ARBA" id="ARBA00022777"/>
    </source>
</evidence>
<keyword evidence="8" id="KW-0902">Two-component regulatory system</keyword>
<evidence type="ECO:0000256" key="9">
    <source>
        <dbReference type="SAM" id="Phobius"/>
    </source>
</evidence>
<dbReference type="Pfam" id="PF07730">
    <property type="entry name" value="HisKA_3"/>
    <property type="match status" value="1"/>
</dbReference>
<comment type="catalytic activity">
    <reaction evidence="1">
        <text>ATP + protein L-histidine = ADP + protein N-phospho-L-histidine.</text>
        <dbReference type="EC" id="2.7.13.3"/>
    </reaction>
</comment>
<dbReference type="SUPFAM" id="SSF55874">
    <property type="entry name" value="ATPase domain of HSP90 chaperone/DNA topoisomerase II/histidine kinase"/>
    <property type="match status" value="1"/>
</dbReference>
<dbReference type="EC" id="2.7.13.3" evidence="2"/>
<dbReference type="Gene3D" id="1.20.5.1930">
    <property type="match status" value="1"/>
</dbReference>
<dbReference type="GO" id="GO:0016301">
    <property type="term" value="F:kinase activity"/>
    <property type="evidence" value="ECO:0007669"/>
    <property type="project" value="UniProtKB-KW"/>
</dbReference>
<comment type="caution">
    <text evidence="11">The sequence shown here is derived from an EMBL/GenBank/DDBJ whole genome shotgun (WGS) entry which is preliminary data.</text>
</comment>
<feature type="transmembrane region" description="Helical" evidence="9">
    <location>
        <begin position="65"/>
        <end position="87"/>
    </location>
</feature>
<keyword evidence="9" id="KW-1133">Transmembrane helix</keyword>
<accession>A0ABW0BE49</accession>
<evidence type="ECO:0000259" key="10">
    <source>
        <dbReference type="Pfam" id="PF07730"/>
    </source>
</evidence>
<evidence type="ECO:0000256" key="2">
    <source>
        <dbReference type="ARBA" id="ARBA00012438"/>
    </source>
</evidence>
<evidence type="ECO:0000256" key="1">
    <source>
        <dbReference type="ARBA" id="ARBA00000085"/>
    </source>
</evidence>
<dbReference type="PANTHER" id="PTHR24421">
    <property type="entry name" value="NITRATE/NITRITE SENSOR PROTEIN NARX-RELATED"/>
    <property type="match status" value="1"/>
</dbReference>
<name>A0ABW0BE49_9ACTN</name>
<gene>
    <name evidence="11" type="ORF">ACFPGP_01255</name>
</gene>
<keyword evidence="7" id="KW-0067">ATP-binding</keyword>